<gene>
    <name evidence="1" type="ORF">ACFSC0_20640</name>
</gene>
<evidence type="ECO:0000313" key="1">
    <source>
        <dbReference type="EMBL" id="MFD1785813.1"/>
    </source>
</evidence>
<dbReference type="RefSeq" id="WP_377283392.1">
    <property type="nucleotide sequence ID" value="NZ_JBHRSI010000009.1"/>
</dbReference>
<organism evidence="1 2">
    <name type="scientific">Phenylobacterium terrae</name>
    <dbReference type="NCBI Taxonomy" id="2665495"/>
    <lineage>
        <taxon>Bacteria</taxon>
        <taxon>Pseudomonadati</taxon>
        <taxon>Pseudomonadota</taxon>
        <taxon>Alphaproteobacteria</taxon>
        <taxon>Caulobacterales</taxon>
        <taxon>Caulobacteraceae</taxon>
        <taxon>Phenylobacterium</taxon>
    </lineage>
</organism>
<sequence length="69" mass="7678">MPLTKPEKVAEAVRDSVSYAGVLRRLGLPATGYYYAVLKTYIARHRLDTSHFRGKGWRKGTGALGDRTP</sequence>
<keyword evidence="2" id="KW-1185">Reference proteome</keyword>
<reference evidence="2" key="1">
    <citation type="journal article" date="2019" name="Int. J. Syst. Evol. Microbiol.">
        <title>The Global Catalogue of Microorganisms (GCM) 10K type strain sequencing project: providing services to taxonomists for standard genome sequencing and annotation.</title>
        <authorList>
            <consortium name="The Broad Institute Genomics Platform"/>
            <consortium name="The Broad Institute Genome Sequencing Center for Infectious Disease"/>
            <person name="Wu L."/>
            <person name="Ma J."/>
        </authorList>
    </citation>
    <scope>NUCLEOTIDE SEQUENCE [LARGE SCALE GENOMIC DNA]</scope>
    <source>
        <strain evidence="2">DFY28</strain>
    </source>
</reference>
<name>A0ABW4N7Y3_9CAUL</name>
<protein>
    <submittedName>
        <fullName evidence="1">Uncharacterized protein</fullName>
    </submittedName>
</protein>
<comment type="caution">
    <text evidence="1">The sequence shown here is derived from an EMBL/GenBank/DDBJ whole genome shotgun (WGS) entry which is preliminary data.</text>
</comment>
<evidence type="ECO:0000313" key="2">
    <source>
        <dbReference type="Proteomes" id="UP001597237"/>
    </source>
</evidence>
<proteinExistence type="predicted"/>
<accession>A0ABW4N7Y3</accession>
<dbReference type="Proteomes" id="UP001597237">
    <property type="component" value="Unassembled WGS sequence"/>
</dbReference>
<dbReference type="EMBL" id="JBHUEY010000012">
    <property type="protein sequence ID" value="MFD1785813.1"/>
    <property type="molecule type" value="Genomic_DNA"/>
</dbReference>